<evidence type="ECO:0000256" key="2">
    <source>
        <dbReference type="ARBA" id="ARBA00023157"/>
    </source>
</evidence>
<dbReference type="Gene3D" id="2.60.120.290">
    <property type="entry name" value="Spermadhesin, CUB domain"/>
    <property type="match status" value="3"/>
</dbReference>
<evidence type="ECO:0000259" key="5">
    <source>
        <dbReference type="PROSITE" id="PS50025"/>
    </source>
</evidence>
<dbReference type="PROSITE" id="PS01180">
    <property type="entry name" value="CUB"/>
    <property type="match status" value="3"/>
</dbReference>
<dbReference type="PROSITE" id="PS50025">
    <property type="entry name" value="LAM_G_DOMAIN"/>
    <property type="match status" value="1"/>
</dbReference>
<proteinExistence type="predicted"/>
<dbReference type="OrthoDB" id="5947489at2759"/>
<dbReference type="SUPFAM" id="SSF49899">
    <property type="entry name" value="Concanavalin A-like lectins/glucanases"/>
    <property type="match status" value="1"/>
</dbReference>
<protein>
    <submittedName>
        <fullName evidence="6">Tolloid-like protein 2</fullName>
    </submittedName>
</protein>
<dbReference type="SMART" id="SM00282">
    <property type="entry name" value="LamG"/>
    <property type="match status" value="1"/>
</dbReference>
<dbReference type="CDD" id="cd00041">
    <property type="entry name" value="CUB"/>
    <property type="match status" value="3"/>
</dbReference>
<dbReference type="AlphaFoldDB" id="A0A2B4S2C2"/>
<dbReference type="Pfam" id="PF02210">
    <property type="entry name" value="Laminin_G_2"/>
    <property type="match status" value="1"/>
</dbReference>
<comment type="caution">
    <text evidence="6">The sequence shown here is derived from an EMBL/GenBank/DDBJ whole genome shotgun (WGS) entry which is preliminary data.</text>
</comment>
<feature type="domain" description="CUB" evidence="4">
    <location>
        <begin position="331"/>
        <end position="448"/>
    </location>
</feature>
<name>A0A2B4S2C2_STYPI</name>
<feature type="domain" description="CUB" evidence="4">
    <location>
        <begin position="455"/>
        <end position="573"/>
    </location>
</feature>
<dbReference type="InterPro" id="IPR035914">
    <property type="entry name" value="Sperma_CUB_dom_sf"/>
</dbReference>
<keyword evidence="2" id="KW-1015">Disulfide bond</keyword>
<keyword evidence="7" id="KW-1185">Reference proteome</keyword>
<gene>
    <name evidence="6" type="primary">Tll2</name>
    <name evidence="6" type="ORF">AWC38_SpisGene12284</name>
</gene>
<keyword evidence="1" id="KW-0677">Repeat</keyword>
<accession>A0A2B4S2C2</accession>
<dbReference type="PANTHER" id="PTHR24251">
    <property type="entry name" value="OVOCHYMASE-RELATED"/>
    <property type="match status" value="1"/>
</dbReference>
<dbReference type="SMART" id="SM00042">
    <property type="entry name" value="CUB"/>
    <property type="match status" value="3"/>
</dbReference>
<dbReference type="CDD" id="cd00110">
    <property type="entry name" value="LamG"/>
    <property type="match status" value="1"/>
</dbReference>
<dbReference type="FunFam" id="2.60.120.290:FF:000013">
    <property type="entry name" value="Membrane frizzled-related protein"/>
    <property type="match status" value="1"/>
</dbReference>
<reference evidence="7" key="1">
    <citation type="journal article" date="2017" name="bioRxiv">
        <title>Comparative analysis of the genomes of Stylophora pistillata and Acropora digitifera provides evidence for extensive differences between species of corals.</title>
        <authorList>
            <person name="Voolstra C.R."/>
            <person name="Li Y."/>
            <person name="Liew Y.J."/>
            <person name="Baumgarten S."/>
            <person name="Zoccola D."/>
            <person name="Flot J.-F."/>
            <person name="Tambutte S."/>
            <person name="Allemand D."/>
            <person name="Aranda M."/>
        </authorList>
    </citation>
    <scope>NUCLEOTIDE SEQUENCE [LARGE SCALE GENOMIC DNA]</scope>
</reference>
<evidence type="ECO:0000313" key="7">
    <source>
        <dbReference type="Proteomes" id="UP000225706"/>
    </source>
</evidence>
<dbReference type="Gene3D" id="2.60.120.200">
    <property type="match status" value="1"/>
</dbReference>
<sequence length="644" mass="71845">MFQLDGSITGITFRARTSFIAYHFNKTSSFPGVTFKLEFSSTSCKGDLILVTSRDTDNFFKIVLDNEVKATFHYKLGDENISVSATLLANKSFCDGHRHIIQFERYGKTIKSSIDDGQEVQENRPGITSVIFSKPDKIVLGGISRNKFDGCVYSASVLFYWKKDTSANVRVNIIERYLNKDPSVRSGAVFVGACPDSAGVGDHKNHECTSSNTNISMTDKRGVIASPRLENSSHISECLWRITAPGNHRLKFTLLFYNVSSFESCSKSEIIVYDGLFRSPNILERFSCPKSSTALFTRGQHMMVKARLPTQEKYLDFIAVYEVVGIDAGPCPKNRNLSGMSGTIQSPNFPNNYEVEHDCSWIISAPRGKHVLLSFNKTEFHIHSCNNTCECDFLEVRTGTTAGGILLGKFCGDVSPSPIYISGRHMWLRFVSNKFSNNKGFRATFEAISPLKDECPRNKTFTAHKGFIRSPRSPLDYPGNMECIWRIQVPEKSRVSFVFSDPIYFDPNCTDVLEIRDGFHENSPPLNRYCASSATPGTIDSTGREMFVRFKSDGYIRDLEVSAAGFRASYYAVGIKSGQYLGRDDQSLIGGHSGQRIQMVKSASKSGATRSFIVGPLELNFPLGVESTIPQQHVLLGRLSTRMF</sequence>
<dbReference type="InterPro" id="IPR001791">
    <property type="entry name" value="Laminin_G"/>
</dbReference>
<evidence type="ECO:0000256" key="3">
    <source>
        <dbReference type="PROSITE-ProRule" id="PRU00122"/>
    </source>
</evidence>
<organism evidence="6 7">
    <name type="scientific">Stylophora pistillata</name>
    <name type="common">Smooth cauliflower coral</name>
    <dbReference type="NCBI Taxonomy" id="50429"/>
    <lineage>
        <taxon>Eukaryota</taxon>
        <taxon>Metazoa</taxon>
        <taxon>Cnidaria</taxon>
        <taxon>Anthozoa</taxon>
        <taxon>Hexacorallia</taxon>
        <taxon>Scleractinia</taxon>
        <taxon>Astrocoeniina</taxon>
        <taxon>Pocilloporidae</taxon>
        <taxon>Stylophora</taxon>
    </lineage>
</organism>
<dbReference type="STRING" id="50429.A0A2B4S2C2"/>
<dbReference type="InterPro" id="IPR013320">
    <property type="entry name" value="ConA-like_dom_sf"/>
</dbReference>
<dbReference type="PANTHER" id="PTHR24251:SF37">
    <property type="entry name" value="CUB DOMAIN-CONTAINING PROTEIN"/>
    <property type="match status" value="1"/>
</dbReference>
<dbReference type="SUPFAM" id="SSF49854">
    <property type="entry name" value="Spermadhesin, CUB domain"/>
    <property type="match status" value="3"/>
</dbReference>
<dbReference type="InterPro" id="IPR000859">
    <property type="entry name" value="CUB_dom"/>
</dbReference>
<dbReference type="EMBL" id="LSMT01000215">
    <property type="protein sequence ID" value="PFX23193.1"/>
    <property type="molecule type" value="Genomic_DNA"/>
</dbReference>
<evidence type="ECO:0000256" key="1">
    <source>
        <dbReference type="ARBA" id="ARBA00022737"/>
    </source>
</evidence>
<comment type="caution">
    <text evidence="3">Lacks conserved residue(s) required for the propagation of feature annotation.</text>
</comment>
<dbReference type="Pfam" id="PF00431">
    <property type="entry name" value="CUB"/>
    <property type="match status" value="3"/>
</dbReference>
<feature type="domain" description="Laminin G" evidence="5">
    <location>
        <begin position="9"/>
        <end position="194"/>
    </location>
</feature>
<evidence type="ECO:0000313" key="6">
    <source>
        <dbReference type="EMBL" id="PFX23193.1"/>
    </source>
</evidence>
<dbReference type="Proteomes" id="UP000225706">
    <property type="component" value="Unassembled WGS sequence"/>
</dbReference>
<feature type="domain" description="CUB" evidence="4">
    <location>
        <begin position="208"/>
        <end position="324"/>
    </location>
</feature>
<evidence type="ECO:0000259" key="4">
    <source>
        <dbReference type="PROSITE" id="PS01180"/>
    </source>
</evidence>